<organism evidence="12 13">
    <name type="scientific">Pelagerythrobacter rhizovicinus</name>
    <dbReference type="NCBI Taxonomy" id="2268576"/>
    <lineage>
        <taxon>Bacteria</taxon>
        <taxon>Pseudomonadati</taxon>
        <taxon>Pseudomonadota</taxon>
        <taxon>Alphaproteobacteria</taxon>
        <taxon>Sphingomonadales</taxon>
        <taxon>Erythrobacteraceae</taxon>
        <taxon>Pelagerythrobacter</taxon>
    </lineage>
</organism>
<evidence type="ECO:0000256" key="6">
    <source>
        <dbReference type="ARBA" id="ARBA00023288"/>
    </source>
</evidence>
<proteinExistence type="inferred from homology"/>
<evidence type="ECO:0000256" key="8">
    <source>
        <dbReference type="HAMAP-Rule" id="MF_02204"/>
    </source>
</evidence>
<reference evidence="12 13" key="1">
    <citation type="submission" date="2019-01" db="EMBL/GenBank/DDBJ databases">
        <title>Altererythrobacter rhizovicinus sp. nov., isolated from the rhizosphere soil of Haloxylon ammodendron.</title>
        <authorList>
            <person name="Li H.-P."/>
            <person name="Gou J.-Y."/>
            <person name="Yao D."/>
            <person name="Han Q.-Q."/>
            <person name="Shao K.-Z."/>
            <person name="Zhao Q."/>
            <person name="Zhang J.-L."/>
        </authorList>
    </citation>
    <scope>NUCLEOTIDE SEQUENCE [LARGE SCALE GENOMIC DNA]</scope>
    <source>
        <strain evidence="12 13">AY-3R</strain>
    </source>
</reference>
<dbReference type="RefSeq" id="WP_129522815.1">
    <property type="nucleotide sequence ID" value="NZ_SDPV01000001.1"/>
</dbReference>
<evidence type="ECO:0000256" key="3">
    <source>
        <dbReference type="ARBA" id="ARBA00023136"/>
    </source>
</evidence>
<dbReference type="PRINTS" id="PR01023">
    <property type="entry name" value="NAFLGMOTY"/>
</dbReference>
<name>A0A4V1QW90_9SPHN</name>
<feature type="domain" description="OmpA-like" evidence="11">
    <location>
        <begin position="54"/>
        <end position="169"/>
    </location>
</feature>
<comment type="subcellular location">
    <subcellularLocation>
        <location evidence="8">Cell outer membrane</location>
        <topology evidence="8">Lipid-anchor</topology>
    </subcellularLocation>
</comment>
<feature type="signal peptide" evidence="10">
    <location>
        <begin position="1"/>
        <end position="18"/>
    </location>
</feature>
<dbReference type="InterPro" id="IPR006664">
    <property type="entry name" value="OMP_bac"/>
</dbReference>
<dbReference type="GO" id="GO:0051301">
    <property type="term" value="P:cell division"/>
    <property type="evidence" value="ECO:0007669"/>
    <property type="project" value="UniProtKB-UniRule"/>
</dbReference>
<dbReference type="PRINTS" id="PR01021">
    <property type="entry name" value="OMPADOMAIN"/>
</dbReference>
<dbReference type="EMBL" id="SDPV01000001">
    <property type="protein sequence ID" value="RXZ65326.1"/>
    <property type="molecule type" value="Genomic_DNA"/>
</dbReference>
<keyword evidence="6 8" id="KW-0449">Lipoprotein</keyword>
<comment type="function">
    <text evidence="8">Part of the Tol-Pal system, which plays a role in outer membrane invagination during cell division and is important for maintaining outer membrane integrity.</text>
</comment>
<dbReference type="PANTHER" id="PTHR30329">
    <property type="entry name" value="STATOR ELEMENT OF FLAGELLAR MOTOR COMPLEX"/>
    <property type="match status" value="1"/>
</dbReference>
<dbReference type="Pfam" id="PF00691">
    <property type="entry name" value="OmpA"/>
    <property type="match status" value="1"/>
</dbReference>
<dbReference type="PROSITE" id="PS51257">
    <property type="entry name" value="PROKAR_LIPOPROTEIN"/>
    <property type="match status" value="1"/>
</dbReference>
<dbReference type="Gene3D" id="3.30.1330.60">
    <property type="entry name" value="OmpA-like domain"/>
    <property type="match status" value="1"/>
</dbReference>
<dbReference type="GO" id="GO:0009279">
    <property type="term" value="C:cell outer membrane"/>
    <property type="evidence" value="ECO:0007669"/>
    <property type="project" value="UniProtKB-SubCell"/>
</dbReference>
<dbReference type="InterPro" id="IPR036737">
    <property type="entry name" value="OmpA-like_sf"/>
</dbReference>
<dbReference type="HAMAP" id="MF_02204">
    <property type="entry name" value="Pal"/>
    <property type="match status" value="1"/>
</dbReference>
<keyword evidence="4 8" id="KW-0564">Palmitate</keyword>
<comment type="subunit">
    <text evidence="8">The Tol-Pal system is composed of five core proteins: the inner membrane proteins TolA, TolQ and TolR, the periplasmic protein TolB and the outer membrane protein Pal. They form a network linking the inner and outer membranes and the peptidoglycan layer.</text>
</comment>
<dbReference type="PANTHER" id="PTHR30329:SF21">
    <property type="entry name" value="LIPOPROTEIN YIAD-RELATED"/>
    <property type="match status" value="1"/>
</dbReference>
<evidence type="ECO:0000256" key="10">
    <source>
        <dbReference type="SAM" id="SignalP"/>
    </source>
</evidence>
<keyword evidence="5 8" id="KW-0998">Cell outer membrane</keyword>
<accession>A0A4V1QW90</accession>
<dbReference type="InterPro" id="IPR014169">
    <property type="entry name" value="Pal_lipo_C"/>
</dbReference>
<feature type="chain" id="PRO_5020294981" description="Peptidoglycan-associated lipoprotein" evidence="10">
    <location>
        <begin position="19"/>
        <end position="169"/>
    </location>
</feature>
<keyword evidence="13" id="KW-1185">Reference proteome</keyword>
<gene>
    <name evidence="8 12" type="primary">pal</name>
    <name evidence="12" type="ORF">ETX26_00750</name>
</gene>
<dbReference type="InterPro" id="IPR006665">
    <property type="entry name" value="OmpA-like"/>
</dbReference>
<protein>
    <recommendedName>
        <fullName evidence="8">Peptidoglycan-associated lipoprotein</fullName>
        <shortName evidence="8">PAL</shortName>
    </recommendedName>
</protein>
<dbReference type="InterPro" id="IPR050330">
    <property type="entry name" value="Bact_OuterMem_StrucFunc"/>
</dbReference>
<sequence>MKIRFATAALLAGTVVLAGCKKEPPESLPPEPAPTTSEPAPTGPSGPVVGTQEHFENAVNGQNVIYFDTDRYNIDSADMAALQTQAQYLGQYPNLRITIEGHCDERGTREYNLALGERRANAAKNYLVSLGVSADRIRTISYGKERPVALGSNESAWAQNRRAVSVVIS</sequence>
<evidence type="ECO:0000313" key="12">
    <source>
        <dbReference type="EMBL" id="RXZ65326.1"/>
    </source>
</evidence>
<dbReference type="NCBIfam" id="TIGR02802">
    <property type="entry name" value="Pal_lipo"/>
    <property type="match status" value="1"/>
</dbReference>
<keyword evidence="1 8" id="KW-0132">Cell division</keyword>
<dbReference type="OrthoDB" id="9809164at2"/>
<comment type="caution">
    <text evidence="12">The sequence shown here is derived from an EMBL/GenBank/DDBJ whole genome shotgun (WGS) entry which is preliminary data.</text>
</comment>
<feature type="compositionally biased region" description="Low complexity" evidence="9">
    <location>
        <begin position="34"/>
        <end position="47"/>
    </location>
</feature>
<dbReference type="InterPro" id="IPR039001">
    <property type="entry name" value="Pal"/>
</dbReference>
<evidence type="ECO:0000256" key="1">
    <source>
        <dbReference type="ARBA" id="ARBA00022618"/>
    </source>
</evidence>
<dbReference type="PROSITE" id="PS51123">
    <property type="entry name" value="OMPA_2"/>
    <property type="match status" value="1"/>
</dbReference>
<evidence type="ECO:0000256" key="7">
    <source>
        <dbReference type="ARBA" id="ARBA00023306"/>
    </source>
</evidence>
<keyword evidence="7 8" id="KW-0131">Cell cycle</keyword>
<keyword evidence="2 8" id="KW-0732">Signal</keyword>
<dbReference type="SUPFAM" id="SSF103088">
    <property type="entry name" value="OmpA-like"/>
    <property type="match status" value="1"/>
</dbReference>
<feature type="region of interest" description="Disordered" evidence="9">
    <location>
        <begin position="22"/>
        <end position="47"/>
    </location>
</feature>
<dbReference type="CDD" id="cd07185">
    <property type="entry name" value="OmpA_C-like"/>
    <property type="match status" value="1"/>
</dbReference>
<evidence type="ECO:0000256" key="9">
    <source>
        <dbReference type="SAM" id="MobiDB-lite"/>
    </source>
</evidence>
<evidence type="ECO:0000256" key="4">
    <source>
        <dbReference type="ARBA" id="ARBA00023139"/>
    </source>
</evidence>
<evidence type="ECO:0000313" key="13">
    <source>
        <dbReference type="Proteomes" id="UP000293623"/>
    </source>
</evidence>
<evidence type="ECO:0000259" key="11">
    <source>
        <dbReference type="PROSITE" id="PS51123"/>
    </source>
</evidence>
<dbReference type="Proteomes" id="UP000293623">
    <property type="component" value="Unassembled WGS sequence"/>
</dbReference>
<evidence type="ECO:0000256" key="2">
    <source>
        <dbReference type="ARBA" id="ARBA00022729"/>
    </source>
</evidence>
<comment type="similarity">
    <text evidence="8">Belongs to the Pal lipoprotein family.</text>
</comment>
<evidence type="ECO:0000256" key="5">
    <source>
        <dbReference type="ARBA" id="ARBA00023237"/>
    </source>
</evidence>
<keyword evidence="3 8" id="KW-0472">Membrane</keyword>
<dbReference type="AlphaFoldDB" id="A0A4V1QW90"/>